<feature type="transmembrane region" description="Helical" evidence="1">
    <location>
        <begin position="94"/>
        <end position="115"/>
    </location>
</feature>
<keyword evidence="1" id="KW-1133">Transmembrane helix</keyword>
<protein>
    <submittedName>
        <fullName evidence="2">Uncharacterized protein</fullName>
    </submittedName>
</protein>
<evidence type="ECO:0000256" key="1">
    <source>
        <dbReference type="SAM" id="Phobius"/>
    </source>
</evidence>
<gene>
    <name evidence="2" type="ORF">DRO07_01005</name>
</gene>
<dbReference type="EMBL" id="QMWO01000023">
    <property type="protein sequence ID" value="RLG70085.1"/>
    <property type="molecule type" value="Genomic_DNA"/>
</dbReference>
<keyword evidence="1" id="KW-0472">Membrane</keyword>
<organism evidence="2 3">
    <name type="scientific">Candidatus Iainarchaeum sp</name>
    <dbReference type="NCBI Taxonomy" id="3101447"/>
    <lineage>
        <taxon>Archaea</taxon>
        <taxon>Candidatus Iainarchaeota</taxon>
        <taxon>Candidatus Iainarchaeia</taxon>
        <taxon>Candidatus Iainarchaeales</taxon>
        <taxon>Candidatus Iainarchaeaceae</taxon>
        <taxon>Candidatus Iainarchaeum</taxon>
    </lineage>
</organism>
<dbReference type="Proteomes" id="UP000277633">
    <property type="component" value="Unassembled WGS sequence"/>
</dbReference>
<feature type="transmembrane region" description="Helical" evidence="1">
    <location>
        <begin position="26"/>
        <end position="47"/>
    </location>
</feature>
<proteinExistence type="predicted"/>
<accession>A0A497JGG6</accession>
<evidence type="ECO:0000313" key="2">
    <source>
        <dbReference type="EMBL" id="RLG70085.1"/>
    </source>
</evidence>
<feature type="transmembrane region" description="Helical" evidence="1">
    <location>
        <begin position="209"/>
        <end position="230"/>
    </location>
</feature>
<feature type="transmembrane region" description="Helical" evidence="1">
    <location>
        <begin position="184"/>
        <end position="202"/>
    </location>
</feature>
<comment type="caution">
    <text evidence="2">The sequence shown here is derived from an EMBL/GenBank/DDBJ whole genome shotgun (WGS) entry which is preliminary data.</text>
</comment>
<reference evidence="2 3" key="1">
    <citation type="submission" date="2018-06" db="EMBL/GenBank/DDBJ databases">
        <title>Extensive metabolic versatility and redundancy in microbially diverse, dynamic hydrothermal sediments.</title>
        <authorList>
            <person name="Dombrowski N."/>
            <person name="Teske A."/>
            <person name="Baker B.J."/>
        </authorList>
    </citation>
    <scope>NUCLEOTIDE SEQUENCE [LARGE SCALE GENOMIC DNA]</scope>
    <source>
        <strain evidence="2">B9_G13</strain>
    </source>
</reference>
<sequence>MDLNSLANLQELFSEHYVPNLLALELVYVLLTIAVFAMLIVFILLLLKVAKWIIALIKSTLPLALIVVSGYLFVTSFYDKLSIEALTTMPLQTLIMGALGGIVLLLSLVVAILSLKRTAKKRPEPAPEIEPTTIQQPKMLITQALKNQLRNDRSLLAVLSYVIIAEFGIFSSKTFPAPNPQTGFAFFLVFFIGAFIFIKTSYKSYVRGVTHLLIALIFAFALSIFLGHFWG</sequence>
<feature type="transmembrane region" description="Helical" evidence="1">
    <location>
        <begin position="155"/>
        <end position="172"/>
    </location>
</feature>
<feature type="transmembrane region" description="Helical" evidence="1">
    <location>
        <begin position="54"/>
        <end position="74"/>
    </location>
</feature>
<name>A0A497JGG6_9ARCH</name>
<evidence type="ECO:0000313" key="3">
    <source>
        <dbReference type="Proteomes" id="UP000277633"/>
    </source>
</evidence>
<keyword evidence="1" id="KW-0812">Transmembrane</keyword>
<dbReference type="AlphaFoldDB" id="A0A497JGG6"/>